<evidence type="ECO:0000313" key="2">
    <source>
        <dbReference type="EMBL" id="SDX90088.1"/>
    </source>
</evidence>
<reference evidence="3" key="1">
    <citation type="submission" date="2016-10" db="EMBL/GenBank/DDBJ databases">
        <authorList>
            <person name="Varghese N."/>
            <person name="Submissions S."/>
        </authorList>
    </citation>
    <scope>NUCLEOTIDE SEQUENCE [LARGE SCALE GENOMIC DNA]</scope>
    <source>
        <strain evidence="3">DC30,IBRC 10041,KCTC 4046</strain>
    </source>
</reference>
<dbReference type="OrthoDB" id="275814at2157"/>
<organism evidence="2 3">
    <name type="scientific">Halopenitus persicus</name>
    <dbReference type="NCBI Taxonomy" id="1048396"/>
    <lineage>
        <taxon>Archaea</taxon>
        <taxon>Methanobacteriati</taxon>
        <taxon>Methanobacteriota</taxon>
        <taxon>Stenosarchaea group</taxon>
        <taxon>Halobacteria</taxon>
        <taxon>Halobacteriales</taxon>
        <taxon>Haloferacaceae</taxon>
        <taxon>Halopenitus</taxon>
    </lineage>
</organism>
<proteinExistence type="predicted"/>
<evidence type="ECO:0000313" key="3">
    <source>
        <dbReference type="Proteomes" id="UP000199079"/>
    </source>
</evidence>
<dbReference type="PROSITE" id="PS51257">
    <property type="entry name" value="PROKAR_LIPOPROTEIN"/>
    <property type="match status" value="1"/>
</dbReference>
<gene>
    <name evidence="2" type="ORF">SAMN05216564_10244</name>
</gene>
<keyword evidence="3" id="KW-1185">Reference proteome</keyword>
<dbReference type="RefSeq" id="WP_092730831.1">
    <property type="nucleotide sequence ID" value="NZ_FNPC01000002.1"/>
</dbReference>
<evidence type="ECO:0008006" key="4">
    <source>
        <dbReference type="Google" id="ProtNLM"/>
    </source>
</evidence>
<evidence type="ECO:0000256" key="1">
    <source>
        <dbReference type="SAM" id="MobiDB-lite"/>
    </source>
</evidence>
<feature type="region of interest" description="Disordered" evidence="1">
    <location>
        <begin position="26"/>
        <end position="56"/>
    </location>
</feature>
<feature type="compositionally biased region" description="Basic and acidic residues" evidence="1">
    <location>
        <begin position="45"/>
        <end position="56"/>
    </location>
</feature>
<dbReference type="Proteomes" id="UP000199079">
    <property type="component" value="Unassembled WGS sequence"/>
</dbReference>
<dbReference type="AlphaFoldDB" id="A0A1H3FIA0"/>
<name>A0A1H3FIA0_9EURY</name>
<accession>A0A1H3FIA0</accession>
<protein>
    <recommendedName>
        <fullName evidence="4">Lipoprotein</fullName>
    </recommendedName>
</protein>
<dbReference type="EMBL" id="FNPC01000002">
    <property type="protein sequence ID" value="SDX90088.1"/>
    <property type="molecule type" value="Genomic_DNA"/>
</dbReference>
<sequence>MRPRPPRRALLGVFGALGSIALGGCLAEGNRATPTPRPDADGDGAPDHGDDYPTDDRRAVRTFRSTGSPTLQPGEFTAIALTNAPTARGDVLHYEVTVAGSTPVDCLVLERDPYDAYVDGARDVPIVDEYSRVGVREAEVTVELDRGEYLFVLDHTALKTDPGSDPVTVEHVVEMAEPAPTSTEE</sequence>